<dbReference type="PANTHER" id="PTHR30483:SF6">
    <property type="entry name" value="PERIPLASMIC BINDING PROTEIN OF ABC TRANSPORTER FOR NATURAL AMINO ACIDS"/>
    <property type="match status" value="1"/>
</dbReference>
<organism evidence="5 6">
    <name type="scientific">Amycolatopsis pithecellobii</name>
    <dbReference type="NCBI Taxonomy" id="664692"/>
    <lineage>
        <taxon>Bacteria</taxon>
        <taxon>Bacillati</taxon>
        <taxon>Actinomycetota</taxon>
        <taxon>Actinomycetes</taxon>
        <taxon>Pseudonocardiales</taxon>
        <taxon>Pseudonocardiaceae</taxon>
        <taxon>Amycolatopsis</taxon>
    </lineage>
</organism>
<dbReference type="PANTHER" id="PTHR30483">
    <property type="entry name" value="LEUCINE-SPECIFIC-BINDING PROTEIN"/>
    <property type="match status" value="1"/>
</dbReference>
<keyword evidence="2 3" id="KW-0732">Signal</keyword>
<evidence type="ECO:0000313" key="5">
    <source>
        <dbReference type="EMBL" id="MTD52505.1"/>
    </source>
</evidence>
<protein>
    <submittedName>
        <fullName evidence="5">ABC transporter substrate-binding protein</fullName>
    </submittedName>
</protein>
<evidence type="ECO:0000256" key="1">
    <source>
        <dbReference type="ARBA" id="ARBA00010062"/>
    </source>
</evidence>
<gene>
    <name evidence="5" type="ORF">GKO32_00695</name>
</gene>
<feature type="signal peptide" evidence="3">
    <location>
        <begin position="1"/>
        <end position="28"/>
    </location>
</feature>
<evidence type="ECO:0000259" key="4">
    <source>
        <dbReference type="Pfam" id="PF13458"/>
    </source>
</evidence>
<evidence type="ECO:0000256" key="2">
    <source>
        <dbReference type="ARBA" id="ARBA00022729"/>
    </source>
</evidence>
<dbReference type="SUPFAM" id="SSF53822">
    <property type="entry name" value="Periplasmic binding protein-like I"/>
    <property type="match status" value="1"/>
</dbReference>
<accession>A0A6N7YHY7</accession>
<sequence>MRLAMRQVKIIVAAATAGLLALTTACGASGGSTSNATISLGMIIDKTGVFASSGIPALNGVQLAVDETNQAGGINGKKIDLVVQDGTSDPAVAAAAARTLSRKVQAVLGTASGSGCRAVQPILDSAKVLQYCLSPQQFTLTPLFFWGLAPVTGYIPATVPWLKAQGYHRIAFIGQNDATGDGYLSVFNAIAKSDPANYQIVGQERFDSGATNLETQATKLRDTKPDLIVAGTTGGNIVPVVRAVKSLGMTQPIWVGTGSVSLDALSPLAGDLPAGGLFANAFWADISDEVPAGVPYAADVTSFAKAYSAKYNQKSVSAAAGSYDATMQIIAAVKSGATKGTEIATHIESSAFTGALGDYKFSPAVHQGATLPPVMMTYQGAKGLKLAFSGS</sequence>
<dbReference type="InterPro" id="IPR051010">
    <property type="entry name" value="BCAA_transport"/>
</dbReference>
<dbReference type="Gene3D" id="3.40.50.2300">
    <property type="match status" value="2"/>
</dbReference>
<proteinExistence type="inferred from homology"/>
<dbReference type="AlphaFoldDB" id="A0A6N7YHY7"/>
<keyword evidence="6" id="KW-1185">Reference proteome</keyword>
<dbReference type="InterPro" id="IPR028082">
    <property type="entry name" value="Peripla_BP_I"/>
</dbReference>
<dbReference type="InterPro" id="IPR028081">
    <property type="entry name" value="Leu-bd"/>
</dbReference>
<evidence type="ECO:0000313" key="6">
    <source>
        <dbReference type="Proteomes" id="UP000440096"/>
    </source>
</evidence>
<feature type="domain" description="Leucine-binding protein" evidence="4">
    <location>
        <begin position="37"/>
        <end position="369"/>
    </location>
</feature>
<dbReference type="OrthoDB" id="7337537at2"/>
<reference evidence="5 6" key="1">
    <citation type="submission" date="2019-11" db="EMBL/GenBank/DDBJ databases">
        <title>Draft genome of Amycolatopsis RM579.</title>
        <authorList>
            <person name="Duangmal K."/>
            <person name="Mingma R."/>
        </authorList>
    </citation>
    <scope>NUCLEOTIDE SEQUENCE [LARGE SCALE GENOMIC DNA]</scope>
    <source>
        <strain evidence="5 6">RM579</strain>
    </source>
</reference>
<dbReference type="PROSITE" id="PS51257">
    <property type="entry name" value="PROKAR_LIPOPROTEIN"/>
    <property type="match status" value="1"/>
</dbReference>
<feature type="chain" id="PRO_5039634888" evidence="3">
    <location>
        <begin position="29"/>
        <end position="391"/>
    </location>
</feature>
<comment type="similarity">
    <text evidence="1">Belongs to the leucine-binding protein family.</text>
</comment>
<name>A0A6N7YHY7_9PSEU</name>
<evidence type="ECO:0000256" key="3">
    <source>
        <dbReference type="SAM" id="SignalP"/>
    </source>
</evidence>
<comment type="caution">
    <text evidence="5">The sequence shown here is derived from an EMBL/GenBank/DDBJ whole genome shotgun (WGS) entry which is preliminary data.</text>
</comment>
<dbReference type="Proteomes" id="UP000440096">
    <property type="component" value="Unassembled WGS sequence"/>
</dbReference>
<dbReference type="EMBL" id="WMBA01000001">
    <property type="protein sequence ID" value="MTD52505.1"/>
    <property type="molecule type" value="Genomic_DNA"/>
</dbReference>
<dbReference type="Pfam" id="PF13458">
    <property type="entry name" value="Peripla_BP_6"/>
    <property type="match status" value="1"/>
</dbReference>